<feature type="domain" description="Peptidase S11 D-alanyl-D-alanine carboxypeptidase A N-terminal" evidence="12">
    <location>
        <begin position="68"/>
        <end position="328"/>
    </location>
</feature>
<feature type="compositionally biased region" description="Polar residues" evidence="10">
    <location>
        <begin position="1"/>
        <end position="14"/>
    </location>
</feature>
<evidence type="ECO:0000256" key="8">
    <source>
        <dbReference type="PIRSR" id="PIRSR618044-2"/>
    </source>
</evidence>
<keyword evidence="11" id="KW-1133">Transmembrane helix</keyword>
<dbReference type="Proteomes" id="UP000245433">
    <property type="component" value="Unassembled WGS sequence"/>
</dbReference>
<feature type="active site" evidence="7">
    <location>
        <position position="167"/>
    </location>
</feature>
<dbReference type="SUPFAM" id="SSF56601">
    <property type="entry name" value="beta-lactamase/transpeptidase-like"/>
    <property type="match status" value="1"/>
</dbReference>
<reference evidence="13 14" key="1">
    <citation type="submission" date="2018-04" db="EMBL/GenBank/DDBJ databases">
        <title>Genomic Encyclopedia of Type Strains, Phase IV (KMG-IV): sequencing the most valuable type-strain genomes for metagenomic binning, comparative biology and taxonomic classification.</title>
        <authorList>
            <person name="Goeker M."/>
        </authorList>
    </citation>
    <scope>NUCLEOTIDE SEQUENCE [LARGE SCALE GENOMIC DNA]</scope>
    <source>
        <strain evidence="13 14">DSM 28795</strain>
    </source>
</reference>
<dbReference type="GO" id="GO:0071555">
    <property type="term" value="P:cell wall organization"/>
    <property type="evidence" value="ECO:0007669"/>
    <property type="project" value="UniProtKB-KW"/>
</dbReference>
<comment type="caution">
    <text evidence="13">The sequence shown here is derived from an EMBL/GenBank/DDBJ whole genome shotgun (WGS) entry which is preliminary data.</text>
</comment>
<sequence>MNKESNQGPTQKTRLQLFDRHTQSSDRSRGKIIVLGLALLGLFCVGLGLLFYQQRPVKPTQRVVTAQPITLHTKAKYAIVIDAKTGQILGQKDANQLVGIASQTKMLTAYGVLRAVERGQIKWSDKVPINQHTDWSNKDSDTYAHLDIHAGQAIAVRALYGAMFTSSANDAALALAEYVKPKDKSQQAELQQWADELHLTGSKWYNAAGQVNRDAFDFEVKNAQPNAENKATVTQLATLAWQDLKMDPSLREYYQKLGLVYHPTPDVNKIAQTEYSKFKQQVLPNLHNADNFKFEGLKTGSTPDSGGAFTGLLKDRAGHELITVVSGAGRYTDQIERYQYTVDVANEVLEHTVPCTFTAGQTIAGAGTVVNSAVKTGKTAVVVQETKTYWVPKEAQSSNLGVYPPNKINQAPVKNGQRIVKLAPALKTEYIPNSQKTDRGLAMISTQNEATAAWWQRCFNWLFVYS</sequence>
<evidence type="ECO:0000256" key="11">
    <source>
        <dbReference type="SAM" id="Phobius"/>
    </source>
</evidence>
<gene>
    <name evidence="13" type="ORF">C7384_101413</name>
</gene>
<dbReference type="PRINTS" id="PR00725">
    <property type="entry name" value="DADACBPTASE1"/>
</dbReference>
<name>A0A2U1DFP9_9LACO</name>
<evidence type="ECO:0000256" key="3">
    <source>
        <dbReference type="ARBA" id="ARBA00022801"/>
    </source>
</evidence>
<evidence type="ECO:0000256" key="10">
    <source>
        <dbReference type="SAM" id="MobiDB-lite"/>
    </source>
</evidence>
<dbReference type="Pfam" id="PF00768">
    <property type="entry name" value="Peptidase_S11"/>
    <property type="match status" value="1"/>
</dbReference>
<evidence type="ECO:0000256" key="2">
    <source>
        <dbReference type="ARBA" id="ARBA00022729"/>
    </source>
</evidence>
<dbReference type="AlphaFoldDB" id="A0A2U1DFP9"/>
<keyword evidence="13" id="KW-0645">Protease</keyword>
<dbReference type="PANTHER" id="PTHR21581">
    <property type="entry name" value="D-ALANYL-D-ALANINE CARBOXYPEPTIDASE"/>
    <property type="match status" value="1"/>
</dbReference>
<feature type="active site" description="Acyl-ester intermediate" evidence="7">
    <location>
        <position position="102"/>
    </location>
</feature>
<organism evidence="13 14">
    <name type="scientific">Convivina intestini</name>
    <dbReference type="NCBI Taxonomy" id="1505726"/>
    <lineage>
        <taxon>Bacteria</taxon>
        <taxon>Bacillati</taxon>
        <taxon>Bacillota</taxon>
        <taxon>Bacilli</taxon>
        <taxon>Lactobacillales</taxon>
        <taxon>Lactobacillaceae</taxon>
        <taxon>Convivina</taxon>
    </lineage>
</organism>
<proteinExistence type="inferred from homology"/>
<dbReference type="OrthoDB" id="9791132at2"/>
<keyword evidence="2" id="KW-0732">Signal</keyword>
<keyword evidence="13" id="KW-0121">Carboxypeptidase</keyword>
<protein>
    <submittedName>
        <fullName evidence="13">D-Ala-D-Ala carboxypeptidase A</fullName>
    </submittedName>
</protein>
<dbReference type="GO" id="GO:0006508">
    <property type="term" value="P:proteolysis"/>
    <property type="evidence" value="ECO:0007669"/>
    <property type="project" value="InterPro"/>
</dbReference>
<dbReference type="GO" id="GO:0008360">
    <property type="term" value="P:regulation of cell shape"/>
    <property type="evidence" value="ECO:0007669"/>
    <property type="project" value="UniProtKB-KW"/>
</dbReference>
<evidence type="ECO:0000256" key="1">
    <source>
        <dbReference type="ARBA" id="ARBA00007164"/>
    </source>
</evidence>
<dbReference type="Gene3D" id="3.40.710.10">
    <property type="entry name" value="DD-peptidase/beta-lactamase superfamily"/>
    <property type="match status" value="1"/>
</dbReference>
<keyword evidence="14" id="KW-1185">Reference proteome</keyword>
<feature type="binding site" evidence="8">
    <location>
        <position position="298"/>
    </location>
    <ligand>
        <name>substrate</name>
    </ligand>
</feature>
<comment type="similarity">
    <text evidence="1 9">Belongs to the peptidase S11 family.</text>
</comment>
<evidence type="ECO:0000259" key="12">
    <source>
        <dbReference type="Pfam" id="PF00768"/>
    </source>
</evidence>
<feature type="region of interest" description="Disordered" evidence="10">
    <location>
        <begin position="1"/>
        <end position="22"/>
    </location>
</feature>
<dbReference type="PANTHER" id="PTHR21581:SF11">
    <property type="entry name" value="D-ALANYL-D-ALANINE CARBOXYPEPTIDASE DACA"/>
    <property type="match status" value="1"/>
</dbReference>
<evidence type="ECO:0000313" key="13">
    <source>
        <dbReference type="EMBL" id="PVY86494.1"/>
    </source>
</evidence>
<dbReference type="InterPro" id="IPR018044">
    <property type="entry name" value="Peptidase_S11"/>
</dbReference>
<evidence type="ECO:0000256" key="7">
    <source>
        <dbReference type="PIRSR" id="PIRSR618044-1"/>
    </source>
</evidence>
<evidence type="ECO:0000256" key="6">
    <source>
        <dbReference type="ARBA" id="ARBA00023316"/>
    </source>
</evidence>
<evidence type="ECO:0000313" key="14">
    <source>
        <dbReference type="Proteomes" id="UP000245433"/>
    </source>
</evidence>
<dbReference type="RefSeq" id="WP_089940415.1">
    <property type="nucleotide sequence ID" value="NZ_CAKOEX010000001.1"/>
</dbReference>
<evidence type="ECO:0000256" key="9">
    <source>
        <dbReference type="RuleBase" id="RU004016"/>
    </source>
</evidence>
<keyword evidence="11" id="KW-0472">Membrane</keyword>
<dbReference type="InterPro" id="IPR001967">
    <property type="entry name" value="Peptidase_S11_N"/>
</dbReference>
<evidence type="ECO:0000256" key="4">
    <source>
        <dbReference type="ARBA" id="ARBA00022960"/>
    </source>
</evidence>
<dbReference type="GO" id="GO:0009252">
    <property type="term" value="P:peptidoglycan biosynthetic process"/>
    <property type="evidence" value="ECO:0007669"/>
    <property type="project" value="UniProtKB-KW"/>
</dbReference>
<dbReference type="EMBL" id="QEKT01000001">
    <property type="protein sequence ID" value="PVY86494.1"/>
    <property type="molecule type" value="Genomic_DNA"/>
</dbReference>
<dbReference type="InterPro" id="IPR012338">
    <property type="entry name" value="Beta-lactam/transpept-like"/>
</dbReference>
<keyword evidence="4" id="KW-0133">Cell shape</keyword>
<accession>A0A2U1DFP9</accession>
<keyword evidence="5" id="KW-0573">Peptidoglycan synthesis</keyword>
<dbReference type="GO" id="GO:0009002">
    <property type="term" value="F:serine-type D-Ala-D-Ala carboxypeptidase activity"/>
    <property type="evidence" value="ECO:0007669"/>
    <property type="project" value="InterPro"/>
</dbReference>
<feature type="transmembrane region" description="Helical" evidence="11">
    <location>
        <begin position="32"/>
        <end position="52"/>
    </location>
</feature>
<keyword evidence="11" id="KW-0812">Transmembrane</keyword>
<evidence type="ECO:0000256" key="5">
    <source>
        <dbReference type="ARBA" id="ARBA00022984"/>
    </source>
</evidence>
<keyword evidence="3" id="KW-0378">Hydrolase</keyword>
<keyword evidence="6" id="KW-0961">Cell wall biogenesis/degradation</keyword>
<feature type="active site" description="Proton acceptor" evidence="7">
    <location>
        <position position="105"/>
    </location>
</feature>